<accession>A0A101T723</accession>
<dbReference type="RefSeq" id="WP_055638378.1">
    <property type="nucleotide sequence ID" value="NZ_JBIRRP010000002.1"/>
</dbReference>
<dbReference type="AlphaFoldDB" id="A0A101T723"/>
<organism evidence="2 3">
    <name type="scientific">Streptomyces griseoruber</name>
    <dbReference type="NCBI Taxonomy" id="1943"/>
    <lineage>
        <taxon>Bacteria</taxon>
        <taxon>Bacillati</taxon>
        <taxon>Actinomycetota</taxon>
        <taxon>Actinomycetes</taxon>
        <taxon>Kitasatosporales</taxon>
        <taxon>Streptomycetaceae</taxon>
        <taxon>Streptomyces</taxon>
    </lineage>
</organism>
<dbReference type="EMBL" id="LMWW01000008">
    <property type="protein sequence ID" value="KUN87050.1"/>
    <property type="molecule type" value="Genomic_DNA"/>
</dbReference>
<proteinExistence type="predicted"/>
<gene>
    <name evidence="2" type="ORF">AQJ64_07110</name>
</gene>
<evidence type="ECO:0000256" key="1">
    <source>
        <dbReference type="SAM" id="MobiDB-lite"/>
    </source>
</evidence>
<dbReference type="OrthoDB" id="2084645at2"/>
<protein>
    <submittedName>
        <fullName evidence="2">Uncharacterized protein</fullName>
    </submittedName>
</protein>
<feature type="region of interest" description="Disordered" evidence="1">
    <location>
        <begin position="118"/>
        <end position="157"/>
    </location>
</feature>
<dbReference type="InterPro" id="IPR046485">
    <property type="entry name" value="DUF6578"/>
</dbReference>
<evidence type="ECO:0000313" key="2">
    <source>
        <dbReference type="EMBL" id="KUN87050.1"/>
    </source>
</evidence>
<dbReference type="Pfam" id="PF20218">
    <property type="entry name" value="DUF6578"/>
    <property type="match status" value="1"/>
</dbReference>
<sequence>MGLWQVFYEDWQMECCGEPFAVGDEVSWPLLLQRDSADLLGGGWDEHLTEGDACDELFPGGRVPPDGLLVVNGHGGGPRVTGRVRAVRVVNQVYEENPPGSRTWEPVRGERTLRPVDRCPKWFDAGTPDARGRQPRESGVLVTLEIPDPGPDRAPDS</sequence>
<evidence type="ECO:0000313" key="3">
    <source>
        <dbReference type="Proteomes" id="UP000052982"/>
    </source>
</evidence>
<dbReference type="Proteomes" id="UP000052982">
    <property type="component" value="Unassembled WGS sequence"/>
</dbReference>
<dbReference type="STRING" id="1943.AQJ64_07110"/>
<comment type="caution">
    <text evidence="2">The sequence shown here is derived from an EMBL/GenBank/DDBJ whole genome shotgun (WGS) entry which is preliminary data.</text>
</comment>
<reference evidence="2 3" key="1">
    <citation type="submission" date="2015-10" db="EMBL/GenBank/DDBJ databases">
        <title>Draft genome sequence of Streptomyces griseoruber DSM 40281, type strain for the species Streptomyces griseoruber.</title>
        <authorList>
            <person name="Ruckert C."/>
            <person name="Winkler A."/>
            <person name="Kalinowski J."/>
            <person name="Kampfer P."/>
            <person name="Glaeser S."/>
        </authorList>
    </citation>
    <scope>NUCLEOTIDE SEQUENCE [LARGE SCALE GENOMIC DNA]</scope>
    <source>
        <strain evidence="2 3">DSM 40281</strain>
    </source>
</reference>
<name>A0A101T723_9ACTN</name>
<keyword evidence="3" id="KW-1185">Reference proteome</keyword>